<feature type="chain" id="PRO_5020251670" description="TIGR04219 family outer membrane beta-barrel protein" evidence="1">
    <location>
        <begin position="22"/>
        <end position="263"/>
    </location>
</feature>
<organism evidence="2 3">
    <name type="scientific">Pseudoalteromonas phenolica</name>
    <dbReference type="NCBI Taxonomy" id="161398"/>
    <lineage>
        <taxon>Bacteria</taxon>
        <taxon>Pseudomonadati</taxon>
        <taxon>Pseudomonadota</taxon>
        <taxon>Gammaproteobacteria</taxon>
        <taxon>Alteromonadales</taxon>
        <taxon>Pseudoalteromonadaceae</taxon>
        <taxon>Pseudoalteromonas</taxon>
    </lineage>
</organism>
<evidence type="ECO:0008006" key="4">
    <source>
        <dbReference type="Google" id="ProtNLM"/>
    </source>
</evidence>
<sequence length="263" mass="28869">MKKYCLAAALSMAFLAPVAKADMLLGLYLGAEGWQAENSGSFSENGELQTFEFEDQTFSSFYAALEHPIPLVPNLKLRYTELELNGDASLDAAFNFNGKKFQIADSSEPNLDLVTDFSHMDYTLYYELFDNDLVSIDFGVTFKQFDGTALVEGEAEIEGGQGYETAREEVDFSGIVPLGYLRGEVGLPLTGLSVFAEGSLLAIDDSKIQDYQVGVAWEFVDTLAVDIAVRAGYRSMIVQLDDVDDINTDFDVSGPFAGLQVHF</sequence>
<evidence type="ECO:0000313" key="3">
    <source>
        <dbReference type="Proteomes" id="UP000291338"/>
    </source>
</evidence>
<feature type="signal peptide" evidence="1">
    <location>
        <begin position="1"/>
        <end position="21"/>
    </location>
</feature>
<gene>
    <name evidence="2" type="ORF">C1E23_01215</name>
</gene>
<accession>A0A4Q7IRE8</accession>
<dbReference type="RefSeq" id="WP_130253825.1">
    <property type="nucleotide sequence ID" value="NZ_PPSX01000005.1"/>
</dbReference>
<comment type="caution">
    <text evidence="2">The sequence shown here is derived from an EMBL/GenBank/DDBJ whole genome shotgun (WGS) entry which is preliminary data.</text>
</comment>
<protein>
    <recommendedName>
        <fullName evidence="4">TIGR04219 family outer membrane beta-barrel protein</fullName>
    </recommendedName>
</protein>
<dbReference type="Proteomes" id="UP000291338">
    <property type="component" value="Unassembled WGS sequence"/>
</dbReference>
<reference evidence="2 3" key="1">
    <citation type="submission" date="2018-01" db="EMBL/GenBank/DDBJ databases">
        <title>Co-occurrence of chitin degradation, pigmentation and bioactivity in marine Pseudoalteromonas.</title>
        <authorList>
            <person name="Paulsen S."/>
            <person name="Gram L."/>
            <person name="Machado H."/>
        </authorList>
    </citation>
    <scope>NUCLEOTIDE SEQUENCE [LARGE SCALE GENOMIC DNA]</scope>
    <source>
        <strain evidence="2 3">S3898</strain>
    </source>
</reference>
<evidence type="ECO:0000256" key="1">
    <source>
        <dbReference type="SAM" id="SignalP"/>
    </source>
</evidence>
<proteinExistence type="predicted"/>
<evidence type="ECO:0000313" key="2">
    <source>
        <dbReference type="EMBL" id="RZQ54934.1"/>
    </source>
</evidence>
<dbReference type="EMBL" id="PPSX01000005">
    <property type="protein sequence ID" value="RZQ54934.1"/>
    <property type="molecule type" value="Genomic_DNA"/>
</dbReference>
<dbReference type="NCBIfam" id="TIGR04219">
    <property type="entry name" value="OMP_w_GlyGly"/>
    <property type="match status" value="1"/>
</dbReference>
<dbReference type="InterPro" id="IPR026387">
    <property type="entry name" value="OMP_w_GlyGly"/>
</dbReference>
<name>A0A4Q7IRE8_9GAMM</name>
<dbReference type="AlphaFoldDB" id="A0A4Q7IRE8"/>
<keyword evidence="1" id="KW-0732">Signal</keyword>